<dbReference type="Gene3D" id="3.40.50.2000">
    <property type="entry name" value="Glycogen Phosphorylase B"/>
    <property type="match status" value="2"/>
</dbReference>
<accession>A0A199XMX5</accession>
<reference evidence="3 4" key="1">
    <citation type="submission" date="2016-06" db="EMBL/GenBank/DDBJ databases">
        <title>Draft genome sequence of Flavobacterium succinicans strain DD5b.</title>
        <authorList>
            <person name="Poehlein A."/>
            <person name="Daniel R."/>
            <person name="Simeonova D.D."/>
        </authorList>
    </citation>
    <scope>NUCLEOTIDE SEQUENCE [LARGE SCALE GENOMIC DNA]</scope>
    <source>
        <strain evidence="3 4">DD5b</strain>
    </source>
</reference>
<comment type="caution">
    <text evidence="3">The sequence shown here is derived from an EMBL/GenBank/DDBJ whole genome shotgun (WGS) entry which is preliminary data.</text>
</comment>
<dbReference type="SUPFAM" id="SSF53756">
    <property type="entry name" value="UDP-Glycosyltransferase/glycogen phosphorylase"/>
    <property type="match status" value="1"/>
</dbReference>
<sequence>MVWIISELFYPDEVSTAQILTDIATKISEKQRVSILAGPVGYEKSYHSANGKLSEEIVIHRVSLPNFDKNNLLQRFLKLIFLTIKMSFFMFKNIKDGDRVIQVTNPIFLILTTAILRNLKKIKLEFLVHDVYPENMIPAGMIKKDSFKYSFLSFFFNKAFIQADRLIVLGEDMKQLMLLKTNQENQVIDVIPNWADDFIYPDRIFDKSDYLNQNVEGKIVLGFAGNIGRLQGVVEFISIFKKATNPNLVLTIIGDGAIKNEIEAMIEHDKISNVIVLGSKPRNEQLQFLNACDIGLITLKKGMKGLGVPSKTYNIMAAGKPILFIGDLGSEIDNYVKKYDCGWSFEWDEQEIVAFLNSLSIENSSFIENKGVQSVTMCKQLFSKDIVLEKF</sequence>
<dbReference type="EMBL" id="JMTM01000065">
    <property type="protein sequence ID" value="OAZ03083.1"/>
    <property type="molecule type" value="Genomic_DNA"/>
</dbReference>
<dbReference type="CDD" id="cd03794">
    <property type="entry name" value="GT4_WbuB-like"/>
    <property type="match status" value="1"/>
</dbReference>
<name>A0A199XMX5_9FLAO</name>
<proteinExistence type="predicted"/>
<dbReference type="AlphaFoldDB" id="A0A199XMX5"/>
<feature type="domain" description="Glycosyl transferase family 1" evidence="2">
    <location>
        <begin position="214"/>
        <end position="348"/>
    </location>
</feature>
<keyword evidence="1 3" id="KW-0808">Transferase</keyword>
<dbReference type="InterPro" id="IPR001296">
    <property type="entry name" value="Glyco_trans_1"/>
</dbReference>
<dbReference type="Proteomes" id="UP000093807">
    <property type="component" value="Unassembled WGS sequence"/>
</dbReference>
<evidence type="ECO:0000313" key="4">
    <source>
        <dbReference type="Proteomes" id="UP000093807"/>
    </source>
</evidence>
<protein>
    <submittedName>
        <fullName evidence="3">Putative glycosyl transferase</fullName>
    </submittedName>
</protein>
<evidence type="ECO:0000259" key="2">
    <source>
        <dbReference type="Pfam" id="PF00534"/>
    </source>
</evidence>
<dbReference type="Pfam" id="PF00534">
    <property type="entry name" value="Glycos_transf_1"/>
    <property type="match status" value="1"/>
</dbReference>
<dbReference type="GO" id="GO:0009103">
    <property type="term" value="P:lipopolysaccharide biosynthetic process"/>
    <property type="evidence" value="ECO:0007669"/>
    <property type="project" value="TreeGrafter"/>
</dbReference>
<dbReference type="PANTHER" id="PTHR46401">
    <property type="entry name" value="GLYCOSYLTRANSFERASE WBBK-RELATED"/>
    <property type="match status" value="1"/>
</dbReference>
<gene>
    <name evidence="3" type="ORF">FLB_23290</name>
</gene>
<evidence type="ECO:0000256" key="1">
    <source>
        <dbReference type="ARBA" id="ARBA00022679"/>
    </source>
</evidence>
<dbReference type="RefSeq" id="WP_064716115.1">
    <property type="nucleotide sequence ID" value="NZ_JMTM01000065.1"/>
</dbReference>
<organism evidence="3 4">
    <name type="scientific">Flavobacterium succinicans</name>
    <dbReference type="NCBI Taxonomy" id="29536"/>
    <lineage>
        <taxon>Bacteria</taxon>
        <taxon>Pseudomonadati</taxon>
        <taxon>Bacteroidota</taxon>
        <taxon>Flavobacteriia</taxon>
        <taxon>Flavobacteriales</taxon>
        <taxon>Flavobacteriaceae</taxon>
        <taxon>Flavobacterium</taxon>
    </lineage>
</organism>
<dbReference type="OrthoDB" id="9811902at2"/>
<keyword evidence="4" id="KW-1185">Reference proteome</keyword>
<dbReference type="PANTHER" id="PTHR46401:SF2">
    <property type="entry name" value="GLYCOSYLTRANSFERASE WBBK-RELATED"/>
    <property type="match status" value="1"/>
</dbReference>
<dbReference type="GO" id="GO:0016757">
    <property type="term" value="F:glycosyltransferase activity"/>
    <property type="evidence" value="ECO:0007669"/>
    <property type="project" value="InterPro"/>
</dbReference>
<dbReference type="PATRIC" id="fig|29536.5.peg.2429"/>
<evidence type="ECO:0000313" key="3">
    <source>
        <dbReference type="EMBL" id="OAZ03083.1"/>
    </source>
</evidence>